<evidence type="ECO:0000313" key="4">
    <source>
        <dbReference type="EMBL" id="SNS91955.1"/>
    </source>
</evidence>
<sequence length="238" mass="25939">MAEWKAKRFWKQAEAVDSGAGWSVALDGRPVRTPSKATLLLPTRLLAEEIAAEWNAQEGEIDPLSMPFTRSANSAIDKVVPQFAEVAALIAAYGETDLCCYRADGPELLAQLQAEAWDPMLDWARSALGAALELTVGIVPVAQSEESLATLRRRVEDSDPFALTALHDLVSLSGSLLIGLAAVDEVFSPEELWRRSRVDETFQESQWGVDAEAAADAAIKRQAFLHAANFHRLSRPAV</sequence>
<dbReference type="InterPro" id="IPR042272">
    <property type="entry name" value="ATP12_ATP_synth-F1-assembly_N"/>
</dbReference>
<dbReference type="Proteomes" id="UP000198426">
    <property type="component" value="Unassembled WGS sequence"/>
</dbReference>
<accession>A0A239IEG7</accession>
<dbReference type="AlphaFoldDB" id="A0A239IEG7"/>
<reference evidence="4 5" key="1">
    <citation type="submission" date="2017-06" db="EMBL/GenBank/DDBJ databases">
        <authorList>
            <person name="Kim H.J."/>
            <person name="Triplett B.A."/>
        </authorList>
    </citation>
    <scope>NUCLEOTIDE SEQUENCE [LARGE SCALE GENOMIC DNA]</scope>
    <source>
        <strain evidence="4 5">DSM 29339</strain>
    </source>
</reference>
<keyword evidence="2" id="KW-0809">Transit peptide</keyword>
<organism evidence="4 5">
    <name type="scientific">Tropicimonas sediminicola</name>
    <dbReference type="NCBI Taxonomy" id="1031541"/>
    <lineage>
        <taxon>Bacteria</taxon>
        <taxon>Pseudomonadati</taxon>
        <taxon>Pseudomonadota</taxon>
        <taxon>Alphaproteobacteria</taxon>
        <taxon>Rhodobacterales</taxon>
        <taxon>Roseobacteraceae</taxon>
        <taxon>Tropicimonas</taxon>
    </lineage>
</organism>
<evidence type="ECO:0000256" key="2">
    <source>
        <dbReference type="ARBA" id="ARBA00022946"/>
    </source>
</evidence>
<dbReference type="OrthoDB" id="9797825at2"/>
<evidence type="ECO:0000313" key="5">
    <source>
        <dbReference type="Proteomes" id="UP000198426"/>
    </source>
</evidence>
<name>A0A239IEG7_9RHOB</name>
<dbReference type="Gene3D" id="1.10.3580.10">
    <property type="entry name" value="ATP12 ATPase"/>
    <property type="match status" value="1"/>
</dbReference>
<dbReference type="GO" id="GO:0043461">
    <property type="term" value="P:proton-transporting ATP synthase complex assembly"/>
    <property type="evidence" value="ECO:0007669"/>
    <property type="project" value="InterPro"/>
</dbReference>
<evidence type="ECO:0000256" key="3">
    <source>
        <dbReference type="ARBA" id="ARBA00023186"/>
    </source>
</evidence>
<dbReference type="SUPFAM" id="SSF160909">
    <property type="entry name" value="ATP12-like"/>
    <property type="match status" value="1"/>
</dbReference>
<comment type="similarity">
    <text evidence="1">Belongs to the ATP12 family.</text>
</comment>
<dbReference type="RefSeq" id="WP_089233432.1">
    <property type="nucleotide sequence ID" value="NZ_FZOY01000004.1"/>
</dbReference>
<proteinExistence type="inferred from homology"/>
<gene>
    <name evidence="4" type="ORF">SAMN05421757_104355</name>
</gene>
<protein>
    <submittedName>
        <fullName evidence="4">Chaperone required for the assembly of the F1-ATPase</fullName>
    </submittedName>
</protein>
<keyword evidence="5" id="KW-1185">Reference proteome</keyword>
<dbReference type="Gene3D" id="3.30.2180.10">
    <property type="entry name" value="ATP12-like"/>
    <property type="match status" value="1"/>
</dbReference>
<dbReference type="EMBL" id="FZOY01000004">
    <property type="protein sequence ID" value="SNS91955.1"/>
    <property type="molecule type" value="Genomic_DNA"/>
</dbReference>
<dbReference type="InterPro" id="IPR011419">
    <property type="entry name" value="ATP12_ATP_synth-F1-assembly"/>
</dbReference>
<dbReference type="InterPro" id="IPR023335">
    <property type="entry name" value="ATP12_ortho_dom_sf"/>
</dbReference>
<dbReference type="PANTHER" id="PTHR21013">
    <property type="entry name" value="ATP SYNTHASE MITOCHONDRIAL F1 COMPLEX ASSEMBLY FACTOR 2/ATP12 PROTEIN, MITOCHONDRIAL PRECURSOR"/>
    <property type="match status" value="1"/>
</dbReference>
<dbReference type="PANTHER" id="PTHR21013:SF10">
    <property type="entry name" value="ATP SYNTHASE MITOCHONDRIAL F1 COMPLEX ASSEMBLY FACTOR 2"/>
    <property type="match status" value="1"/>
</dbReference>
<keyword evidence="3" id="KW-0143">Chaperone</keyword>
<dbReference type="Pfam" id="PF07542">
    <property type="entry name" value="ATP12"/>
    <property type="match status" value="1"/>
</dbReference>
<evidence type="ECO:0000256" key="1">
    <source>
        <dbReference type="ARBA" id="ARBA00008231"/>
    </source>
</evidence>